<reference evidence="7 8" key="1">
    <citation type="submission" date="2023-02" db="EMBL/GenBank/DDBJ databases">
        <title>Population genomics of bacteria associated with diatom.</title>
        <authorList>
            <person name="Xie J."/>
            <person name="Wang H."/>
        </authorList>
    </citation>
    <scope>NUCLEOTIDE SEQUENCE [LARGE SCALE GENOMIC DNA]</scope>
    <source>
        <strain evidence="7 8">PT47_8</strain>
    </source>
</reference>
<dbReference type="Gene3D" id="2.40.128.110">
    <property type="entry name" value="Lipid/polyisoprenoid-binding, YceI-like"/>
    <property type="match status" value="1"/>
</dbReference>
<sequence length="346" mass="37868">MFRLLILPIFLVLFTLPRTVFAADPFEHGWQLDPEISTITFLSVKKGTIAETSEFAAFSGQITEKGIAQIKIALDSVDTKIDLRNVRMRFLFFETFAHPEATVTAVLDPAQLADLPTVRRKLMQVPVTLSLHGADVDLSPRVAVTLLDNDRVNISSVDPVILQLKDFNLMAGREKLEEAANVTITPLGIVNLNLTFQRTSPGTAPAIAAPVSGASAALETAGDFSREACLGRFDILSRSRSVNFAPSTARLDRTSIIFLDSLYDIVSRCPSIILEVGGHTDSQGQAAWNMRLSQQRADAVVSYLTRKGIGADRLKPVGYGETTPLVSNDTAQNRAKNRRIDFKVLN</sequence>
<dbReference type="SUPFAM" id="SSF103088">
    <property type="entry name" value="OmpA-like"/>
    <property type="match status" value="1"/>
</dbReference>
<proteinExistence type="predicted"/>
<dbReference type="InterPro" id="IPR036761">
    <property type="entry name" value="TTHA0802/YceI-like_sf"/>
</dbReference>
<dbReference type="AlphaFoldDB" id="A0AAW6L438"/>
<dbReference type="Pfam" id="PF04264">
    <property type="entry name" value="YceI"/>
    <property type="match status" value="1"/>
</dbReference>
<feature type="signal peptide" evidence="5">
    <location>
        <begin position="1"/>
        <end position="22"/>
    </location>
</feature>
<dbReference type="GO" id="GO:0009279">
    <property type="term" value="C:cell outer membrane"/>
    <property type="evidence" value="ECO:0007669"/>
    <property type="project" value="UniProtKB-SubCell"/>
</dbReference>
<feature type="domain" description="OmpA-like" evidence="6">
    <location>
        <begin position="231"/>
        <end position="346"/>
    </location>
</feature>
<comment type="subcellular location">
    <subcellularLocation>
        <location evidence="1">Cell outer membrane</location>
    </subcellularLocation>
</comment>
<dbReference type="Gene3D" id="3.30.1330.60">
    <property type="entry name" value="OmpA-like domain"/>
    <property type="match status" value="1"/>
</dbReference>
<dbReference type="InterPro" id="IPR050330">
    <property type="entry name" value="Bact_OuterMem_StrucFunc"/>
</dbReference>
<dbReference type="InterPro" id="IPR006665">
    <property type="entry name" value="OmpA-like"/>
</dbReference>
<dbReference type="InterPro" id="IPR007372">
    <property type="entry name" value="Lipid/polyisoprenoid-bd_YceI"/>
</dbReference>
<comment type="caution">
    <text evidence="7">The sequence shown here is derived from an EMBL/GenBank/DDBJ whole genome shotgun (WGS) entry which is preliminary data.</text>
</comment>
<keyword evidence="3" id="KW-0998">Cell outer membrane</keyword>
<dbReference type="PANTHER" id="PTHR30329">
    <property type="entry name" value="STATOR ELEMENT OF FLAGELLAR MOTOR COMPLEX"/>
    <property type="match status" value="1"/>
</dbReference>
<evidence type="ECO:0000313" key="8">
    <source>
        <dbReference type="Proteomes" id="UP001218364"/>
    </source>
</evidence>
<evidence type="ECO:0000259" key="6">
    <source>
        <dbReference type="PROSITE" id="PS51123"/>
    </source>
</evidence>
<keyword evidence="2 4" id="KW-0472">Membrane</keyword>
<dbReference type="RefSeq" id="WP_274830738.1">
    <property type="nucleotide sequence ID" value="NZ_JARCIX010000016.1"/>
</dbReference>
<dbReference type="CDD" id="cd07185">
    <property type="entry name" value="OmpA_C-like"/>
    <property type="match status" value="1"/>
</dbReference>
<dbReference type="SMART" id="SM00867">
    <property type="entry name" value="YceI"/>
    <property type="match status" value="1"/>
</dbReference>
<accession>A0AAW6L438</accession>
<gene>
    <name evidence="7" type="ORF">PXK24_15655</name>
</gene>
<evidence type="ECO:0000256" key="2">
    <source>
        <dbReference type="ARBA" id="ARBA00023136"/>
    </source>
</evidence>
<dbReference type="PRINTS" id="PR01021">
    <property type="entry name" value="OMPADOMAIN"/>
</dbReference>
<dbReference type="PANTHER" id="PTHR30329:SF21">
    <property type="entry name" value="LIPOPROTEIN YIAD-RELATED"/>
    <property type="match status" value="1"/>
</dbReference>
<evidence type="ECO:0000256" key="3">
    <source>
        <dbReference type="ARBA" id="ARBA00023237"/>
    </source>
</evidence>
<evidence type="ECO:0000313" key="7">
    <source>
        <dbReference type="EMBL" id="MDE4167130.1"/>
    </source>
</evidence>
<dbReference type="Pfam" id="PF00691">
    <property type="entry name" value="OmpA"/>
    <property type="match status" value="1"/>
</dbReference>
<feature type="chain" id="PRO_5044477758" evidence="5">
    <location>
        <begin position="23"/>
        <end position="346"/>
    </location>
</feature>
<dbReference type="SUPFAM" id="SSF101874">
    <property type="entry name" value="YceI-like"/>
    <property type="match status" value="1"/>
</dbReference>
<dbReference type="InterPro" id="IPR006664">
    <property type="entry name" value="OMP_bac"/>
</dbReference>
<name>A0AAW6L438_9RHOB</name>
<protein>
    <submittedName>
        <fullName evidence="7">OmpA family protein</fullName>
    </submittedName>
</protein>
<dbReference type="PROSITE" id="PS51123">
    <property type="entry name" value="OMPA_2"/>
    <property type="match status" value="1"/>
</dbReference>
<dbReference type="InterPro" id="IPR036737">
    <property type="entry name" value="OmpA-like_sf"/>
</dbReference>
<keyword evidence="5" id="KW-0732">Signal</keyword>
<evidence type="ECO:0000256" key="4">
    <source>
        <dbReference type="PROSITE-ProRule" id="PRU00473"/>
    </source>
</evidence>
<dbReference type="Proteomes" id="UP001218364">
    <property type="component" value="Unassembled WGS sequence"/>
</dbReference>
<evidence type="ECO:0000256" key="1">
    <source>
        <dbReference type="ARBA" id="ARBA00004442"/>
    </source>
</evidence>
<dbReference type="EMBL" id="JARCJK010000008">
    <property type="protein sequence ID" value="MDE4167130.1"/>
    <property type="molecule type" value="Genomic_DNA"/>
</dbReference>
<organism evidence="7 8">
    <name type="scientific">Phaeobacter gallaeciensis</name>
    <dbReference type="NCBI Taxonomy" id="60890"/>
    <lineage>
        <taxon>Bacteria</taxon>
        <taxon>Pseudomonadati</taxon>
        <taxon>Pseudomonadota</taxon>
        <taxon>Alphaproteobacteria</taxon>
        <taxon>Rhodobacterales</taxon>
        <taxon>Roseobacteraceae</taxon>
        <taxon>Phaeobacter</taxon>
    </lineage>
</organism>
<evidence type="ECO:0000256" key="5">
    <source>
        <dbReference type="SAM" id="SignalP"/>
    </source>
</evidence>